<sequence>MSISEITMPTRLLRQVVSRAQISICNILTLAHRCHPYFDYGPITGVSRSRGPENPGNLSGFWARIRKSCCLG</sequence>
<evidence type="ECO:0000313" key="1">
    <source>
        <dbReference type="EMBL" id="KXS20604.1"/>
    </source>
</evidence>
<evidence type="ECO:0000313" key="2">
    <source>
        <dbReference type="Proteomes" id="UP000070544"/>
    </source>
</evidence>
<gene>
    <name evidence="1" type="ORF">M427DRAFT_379254</name>
</gene>
<proteinExistence type="predicted"/>
<accession>A0A139AV76</accession>
<reference evidence="1 2" key="1">
    <citation type="journal article" date="2015" name="Genome Biol. Evol.">
        <title>Phylogenomic analyses indicate that early fungi evolved digesting cell walls of algal ancestors of land plants.</title>
        <authorList>
            <person name="Chang Y."/>
            <person name="Wang S."/>
            <person name="Sekimoto S."/>
            <person name="Aerts A.L."/>
            <person name="Choi C."/>
            <person name="Clum A."/>
            <person name="LaButti K.M."/>
            <person name="Lindquist E.A."/>
            <person name="Yee Ngan C."/>
            <person name="Ohm R.A."/>
            <person name="Salamov A.A."/>
            <person name="Grigoriev I.V."/>
            <person name="Spatafora J.W."/>
            <person name="Berbee M.L."/>
        </authorList>
    </citation>
    <scope>NUCLEOTIDE SEQUENCE [LARGE SCALE GENOMIC DNA]</scope>
    <source>
        <strain evidence="1 2">JEL478</strain>
    </source>
</reference>
<protein>
    <submittedName>
        <fullName evidence="1">Uncharacterized protein</fullName>
    </submittedName>
</protein>
<dbReference type="AlphaFoldDB" id="A0A139AV76"/>
<dbReference type="Proteomes" id="UP000070544">
    <property type="component" value="Unassembled WGS sequence"/>
</dbReference>
<keyword evidence="2" id="KW-1185">Reference proteome</keyword>
<dbReference type="EMBL" id="KQ965735">
    <property type="protein sequence ID" value="KXS20604.1"/>
    <property type="molecule type" value="Genomic_DNA"/>
</dbReference>
<name>A0A139AV76_GONPJ</name>
<organism evidence="1 2">
    <name type="scientific">Gonapodya prolifera (strain JEL478)</name>
    <name type="common">Monoblepharis prolifera</name>
    <dbReference type="NCBI Taxonomy" id="1344416"/>
    <lineage>
        <taxon>Eukaryota</taxon>
        <taxon>Fungi</taxon>
        <taxon>Fungi incertae sedis</taxon>
        <taxon>Chytridiomycota</taxon>
        <taxon>Chytridiomycota incertae sedis</taxon>
        <taxon>Monoblepharidomycetes</taxon>
        <taxon>Monoblepharidales</taxon>
        <taxon>Gonapodyaceae</taxon>
        <taxon>Gonapodya</taxon>
    </lineage>
</organism>